<dbReference type="SUPFAM" id="SSF52540">
    <property type="entry name" value="P-loop containing nucleoside triphosphate hydrolases"/>
    <property type="match status" value="1"/>
</dbReference>
<dbReference type="PROSITE" id="PS50893">
    <property type="entry name" value="ABC_TRANSPORTER_2"/>
    <property type="match status" value="1"/>
</dbReference>
<dbReference type="EMBL" id="JBHMDM010000005">
    <property type="protein sequence ID" value="MFB9377629.1"/>
    <property type="molecule type" value="Genomic_DNA"/>
</dbReference>
<comment type="caution">
    <text evidence="6">The sequence shown here is derived from an EMBL/GenBank/DDBJ whole genome shotgun (WGS) entry which is preliminary data.</text>
</comment>
<dbReference type="InterPro" id="IPR027417">
    <property type="entry name" value="P-loop_NTPase"/>
</dbReference>
<dbReference type="InterPro" id="IPR050319">
    <property type="entry name" value="ABC_transp_ATP-bind"/>
</dbReference>
<dbReference type="PROSITE" id="PS00211">
    <property type="entry name" value="ABC_TRANSPORTER_1"/>
    <property type="match status" value="1"/>
</dbReference>
<reference evidence="6 7" key="1">
    <citation type="submission" date="2024-09" db="EMBL/GenBank/DDBJ databases">
        <authorList>
            <person name="Sun Q."/>
            <person name="Mori K."/>
        </authorList>
    </citation>
    <scope>NUCLEOTIDE SEQUENCE [LARGE SCALE GENOMIC DNA]</scope>
    <source>
        <strain evidence="6 7">TISTR 1856</strain>
    </source>
</reference>
<name>A0ABV5LU46_9ACTN</name>
<keyword evidence="3" id="KW-0547">Nucleotide-binding</keyword>
<evidence type="ECO:0000259" key="5">
    <source>
        <dbReference type="PROSITE" id="PS50893"/>
    </source>
</evidence>
<evidence type="ECO:0000256" key="2">
    <source>
        <dbReference type="ARBA" id="ARBA00022448"/>
    </source>
</evidence>
<dbReference type="Gene3D" id="3.40.50.300">
    <property type="entry name" value="P-loop containing nucleotide triphosphate hydrolases"/>
    <property type="match status" value="1"/>
</dbReference>
<evidence type="ECO:0000256" key="1">
    <source>
        <dbReference type="ARBA" id="ARBA00005417"/>
    </source>
</evidence>
<dbReference type="InterPro" id="IPR017871">
    <property type="entry name" value="ABC_transporter-like_CS"/>
</dbReference>
<dbReference type="GO" id="GO:0005524">
    <property type="term" value="F:ATP binding"/>
    <property type="evidence" value="ECO:0007669"/>
    <property type="project" value="UniProtKB-KW"/>
</dbReference>
<comment type="similarity">
    <text evidence="1">Belongs to the ABC transporter superfamily.</text>
</comment>
<gene>
    <name evidence="6" type="ORF">ACFFVI_11690</name>
</gene>
<keyword evidence="7" id="KW-1185">Reference proteome</keyword>
<dbReference type="InterPro" id="IPR003593">
    <property type="entry name" value="AAA+_ATPase"/>
</dbReference>
<evidence type="ECO:0000313" key="7">
    <source>
        <dbReference type="Proteomes" id="UP001589748"/>
    </source>
</evidence>
<proteinExistence type="inferred from homology"/>
<keyword evidence="2" id="KW-0813">Transport</keyword>
<dbReference type="Proteomes" id="UP001589748">
    <property type="component" value="Unassembled WGS sequence"/>
</dbReference>
<dbReference type="RefSeq" id="WP_380138796.1">
    <property type="nucleotide sequence ID" value="NZ_JBHLUI010000010.1"/>
</dbReference>
<dbReference type="PANTHER" id="PTHR43776">
    <property type="entry name" value="TRANSPORT ATP-BINDING PROTEIN"/>
    <property type="match status" value="1"/>
</dbReference>
<keyword evidence="4 6" id="KW-0067">ATP-binding</keyword>
<evidence type="ECO:0000256" key="3">
    <source>
        <dbReference type="ARBA" id="ARBA00022741"/>
    </source>
</evidence>
<feature type="domain" description="ABC transporter" evidence="5">
    <location>
        <begin position="4"/>
        <end position="239"/>
    </location>
</feature>
<evidence type="ECO:0000313" key="6">
    <source>
        <dbReference type="EMBL" id="MFB9377629.1"/>
    </source>
</evidence>
<accession>A0ABV5LU46</accession>
<dbReference type="InterPro" id="IPR003439">
    <property type="entry name" value="ABC_transporter-like_ATP-bd"/>
</dbReference>
<protein>
    <submittedName>
        <fullName evidence="6">ABC transporter ATP-binding protein</fullName>
    </submittedName>
</protein>
<sequence>MSLLTCRDLDLRVLRGVDLDVAAGERVGLLGESGAGKTTLLRALLALDAPERGTVAVDARPVHAGRTRDLRWFRRLVQYVPQDPATTLDPRSAVRDLVALPVRRLGTREERRRPAGLVERALDLVELPRDRRDTRPGELSGGQAQRVCLARALVLRPRLLLADEPVSGLDLPLRTLVLDMLRTVSHEQGTALVVVSHDVAAVAALCERSVVLAEGRVVGDGPTADLLAAPTHPAARALVDAIPLLPA</sequence>
<dbReference type="CDD" id="cd03257">
    <property type="entry name" value="ABC_NikE_OppD_transporters"/>
    <property type="match status" value="1"/>
</dbReference>
<dbReference type="Pfam" id="PF00005">
    <property type="entry name" value="ABC_tran"/>
    <property type="match status" value="1"/>
</dbReference>
<evidence type="ECO:0000256" key="4">
    <source>
        <dbReference type="ARBA" id="ARBA00022840"/>
    </source>
</evidence>
<dbReference type="SMART" id="SM00382">
    <property type="entry name" value="AAA"/>
    <property type="match status" value="1"/>
</dbReference>
<dbReference type="PANTHER" id="PTHR43776:SF7">
    <property type="entry name" value="D,D-DIPEPTIDE TRANSPORT ATP-BINDING PROTEIN DDPF-RELATED"/>
    <property type="match status" value="1"/>
</dbReference>
<organism evidence="6 7">
    <name type="scientific">Kineococcus gynurae</name>
    <dbReference type="NCBI Taxonomy" id="452979"/>
    <lineage>
        <taxon>Bacteria</taxon>
        <taxon>Bacillati</taxon>
        <taxon>Actinomycetota</taxon>
        <taxon>Actinomycetes</taxon>
        <taxon>Kineosporiales</taxon>
        <taxon>Kineosporiaceae</taxon>
        <taxon>Kineococcus</taxon>
    </lineage>
</organism>